<evidence type="ECO:0000256" key="3">
    <source>
        <dbReference type="ARBA" id="ARBA00022729"/>
    </source>
</evidence>
<keyword evidence="6" id="KW-1133">Transmembrane helix</keyword>
<dbReference type="InterPro" id="IPR019931">
    <property type="entry name" value="LPXTG_anchor"/>
</dbReference>
<keyword evidence="6" id="KW-0472">Membrane</keyword>
<feature type="transmembrane region" description="Helical" evidence="6">
    <location>
        <begin position="517"/>
        <end position="534"/>
    </location>
</feature>
<organism evidence="8 9">
    <name type="scientific">Gleimia hominis</name>
    <dbReference type="NCBI Taxonomy" id="595468"/>
    <lineage>
        <taxon>Bacteria</taxon>
        <taxon>Bacillati</taxon>
        <taxon>Actinomycetota</taxon>
        <taxon>Actinomycetes</taxon>
        <taxon>Actinomycetales</taxon>
        <taxon>Actinomycetaceae</taxon>
        <taxon>Gleimia</taxon>
    </lineage>
</organism>
<dbReference type="Proteomes" id="UP001247542">
    <property type="component" value="Unassembled WGS sequence"/>
</dbReference>
<proteinExistence type="predicted"/>
<evidence type="ECO:0000313" key="9">
    <source>
        <dbReference type="Proteomes" id="UP001247542"/>
    </source>
</evidence>
<dbReference type="EMBL" id="JASXSX010000004">
    <property type="protein sequence ID" value="MDT3767989.1"/>
    <property type="molecule type" value="Genomic_DNA"/>
</dbReference>
<gene>
    <name evidence="8" type="ORF">QS713_07955</name>
</gene>
<feature type="region of interest" description="Disordered" evidence="5">
    <location>
        <begin position="216"/>
        <end position="307"/>
    </location>
</feature>
<feature type="domain" description="Gram-positive cocci surface proteins LPxTG" evidence="7">
    <location>
        <begin position="507"/>
        <end position="539"/>
    </location>
</feature>
<feature type="compositionally biased region" description="Basic residues" evidence="5">
    <location>
        <begin position="289"/>
        <end position="299"/>
    </location>
</feature>
<evidence type="ECO:0000256" key="4">
    <source>
        <dbReference type="ARBA" id="ARBA00023088"/>
    </source>
</evidence>
<feature type="compositionally biased region" description="Polar residues" evidence="5">
    <location>
        <begin position="261"/>
        <end position="273"/>
    </location>
</feature>
<keyword evidence="9" id="KW-1185">Reference proteome</keyword>
<evidence type="ECO:0000256" key="2">
    <source>
        <dbReference type="ARBA" id="ARBA00022525"/>
    </source>
</evidence>
<dbReference type="PROSITE" id="PS50847">
    <property type="entry name" value="GRAM_POS_ANCHORING"/>
    <property type="match status" value="1"/>
</dbReference>
<sequence>MGVLPAYAVDTAASNGGAVVATSSAQNERAASDKKMVTGDLNWAVRDSFLGYIQGPIAHGKIEVSDGASTIKDGNGKVQSFNFKTETGQQLDPNKPGGEIRFHGTVQMTGHGGILEMTIANPTIKLTGGDKAAGGTQSGVISAEVKSRKYVDTTTKGELVDYKRVDIASIPQINVETEGDQITFKAKSGTLLESGVAAFGGFYDAGKDMSGIEVTLQQSKAAEEKPEPENPGANDPENDDPEESKPTEEPGANNNSEEKPGNNTTEKPGNNTTEKPKQHKPAPATPNKKPAKQNKSKASTKKECKVDGNRVRVTAGSMSWPLRSSFTSYIRGSIAKGGWDLSNGATWSGSAFGFQTGGGLYDKAKKQGTLHFKGTVHFTGHKGILNTKISNPSVQINGNSGAIYLNISSAGIDGKVVNYGRIHFANVALSNVTASGNQLSVSASSVNLTAKGAAGFAGFYEVGEKMDNFSLSVSTTPASACDPNTGELIQYDAYGNKVADGQQAGGLASTGADNISLVYASVLLAVVGAGALVLRHRRA</sequence>
<evidence type="ECO:0000259" key="7">
    <source>
        <dbReference type="PROSITE" id="PS50847"/>
    </source>
</evidence>
<dbReference type="InterPro" id="IPR007331">
    <property type="entry name" value="Htaa"/>
</dbReference>
<evidence type="ECO:0000256" key="5">
    <source>
        <dbReference type="SAM" id="MobiDB-lite"/>
    </source>
</evidence>
<comment type="caution">
    <text evidence="8">The sequence shown here is derived from an EMBL/GenBank/DDBJ whole genome shotgun (WGS) entry which is preliminary data.</text>
</comment>
<evidence type="ECO:0000313" key="8">
    <source>
        <dbReference type="EMBL" id="MDT3767989.1"/>
    </source>
</evidence>
<dbReference type="Pfam" id="PF04213">
    <property type="entry name" value="HtaA"/>
    <property type="match status" value="2"/>
</dbReference>
<keyword evidence="6" id="KW-0812">Transmembrane</keyword>
<keyword evidence="3" id="KW-0732">Signal</keyword>
<evidence type="ECO:0000256" key="6">
    <source>
        <dbReference type="SAM" id="Phobius"/>
    </source>
</evidence>
<evidence type="ECO:0000256" key="1">
    <source>
        <dbReference type="ARBA" id="ARBA00022512"/>
    </source>
</evidence>
<keyword evidence="4" id="KW-0572">Peptidoglycan-anchor</keyword>
<reference evidence="8 9" key="1">
    <citation type="submission" date="2023-06" db="EMBL/GenBank/DDBJ databases">
        <title>Draft genome sequence of Gleimia hominis type strain CCUG 57540T.</title>
        <authorList>
            <person name="Salva-Serra F."/>
            <person name="Cardew S."/>
            <person name="Jensie Markopoulos S."/>
            <person name="Ohlen M."/>
            <person name="Inganas E."/>
            <person name="Svensson-Stadler L."/>
            <person name="Moore E.R.B."/>
        </authorList>
    </citation>
    <scope>NUCLEOTIDE SEQUENCE [LARGE SCALE GENOMIC DNA]</scope>
    <source>
        <strain evidence="8 9">CCUG 57540</strain>
    </source>
</reference>
<name>A0ABU3IC85_9ACTO</name>
<dbReference type="RefSeq" id="WP_313274388.1">
    <property type="nucleotide sequence ID" value="NZ_JASXSX010000004.1"/>
</dbReference>
<keyword evidence="1" id="KW-0134">Cell wall</keyword>
<keyword evidence="2" id="KW-0964">Secreted</keyword>
<accession>A0ABU3IC85</accession>
<protein>
    <submittedName>
        <fullName evidence="8">HtaA domain-containing protein</fullName>
    </submittedName>
</protein>